<keyword evidence="3" id="KW-1185">Reference proteome</keyword>
<feature type="region of interest" description="Disordered" evidence="1">
    <location>
        <begin position="1"/>
        <end position="54"/>
    </location>
</feature>
<dbReference type="EMBL" id="JAWQEG010007678">
    <property type="protein sequence ID" value="KAK3851894.1"/>
    <property type="molecule type" value="Genomic_DNA"/>
</dbReference>
<feature type="compositionally biased region" description="Basic and acidic residues" evidence="1">
    <location>
        <begin position="32"/>
        <end position="54"/>
    </location>
</feature>
<proteinExistence type="predicted"/>
<evidence type="ECO:0000313" key="2">
    <source>
        <dbReference type="EMBL" id="KAK3851894.1"/>
    </source>
</evidence>
<dbReference type="AlphaFoldDB" id="A0AAE1EGW0"/>
<gene>
    <name evidence="2" type="ORF">Pcinc_041487</name>
</gene>
<evidence type="ECO:0000313" key="3">
    <source>
        <dbReference type="Proteomes" id="UP001286313"/>
    </source>
</evidence>
<dbReference type="Proteomes" id="UP001286313">
    <property type="component" value="Unassembled WGS sequence"/>
</dbReference>
<reference evidence="2" key="1">
    <citation type="submission" date="2023-10" db="EMBL/GenBank/DDBJ databases">
        <title>Genome assemblies of two species of porcelain crab, Petrolisthes cinctipes and Petrolisthes manimaculis (Anomura: Porcellanidae).</title>
        <authorList>
            <person name="Angst P."/>
        </authorList>
    </citation>
    <scope>NUCLEOTIDE SEQUENCE</scope>
    <source>
        <strain evidence="2">PB745_01</strain>
        <tissue evidence="2">Gill</tissue>
    </source>
</reference>
<feature type="compositionally biased region" description="Basic and acidic residues" evidence="1">
    <location>
        <begin position="1"/>
        <end position="23"/>
    </location>
</feature>
<feature type="non-terminal residue" evidence="2">
    <location>
        <position position="54"/>
    </location>
</feature>
<evidence type="ECO:0000256" key="1">
    <source>
        <dbReference type="SAM" id="MobiDB-lite"/>
    </source>
</evidence>
<sequence>MERRPVECEERRRMGEERGEKSKIAGGEDDGSGERSGDGEGGHGKGGKSEDREK</sequence>
<protein>
    <submittedName>
        <fullName evidence="2">Uncharacterized protein</fullName>
    </submittedName>
</protein>
<comment type="caution">
    <text evidence="2">The sequence shown here is derived from an EMBL/GenBank/DDBJ whole genome shotgun (WGS) entry which is preliminary data.</text>
</comment>
<accession>A0AAE1EGW0</accession>
<name>A0AAE1EGW0_PETCI</name>
<organism evidence="2 3">
    <name type="scientific">Petrolisthes cinctipes</name>
    <name type="common">Flat porcelain crab</name>
    <dbReference type="NCBI Taxonomy" id="88211"/>
    <lineage>
        <taxon>Eukaryota</taxon>
        <taxon>Metazoa</taxon>
        <taxon>Ecdysozoa</taxon>
        <taxon>Arthropoda</taxon>
        <taxon>Crustacea</taxon>
        <taxon>Multicrustacea</taxon>
        <taxon>Malacostraca</taxon>
        <taxon>Eumalacostraca</taxon>
        <taxon>Eucarida</taxon>
        <taxon>Decapoda</taxon>
        <taxon>Pleocyemata</taxon>
        <taxon>Anomura</taxon>
        <taxon>Galatheoidea</taxon>
        <taxon>Porcellanidae</taxon>
        <taxon>Petrolisthes</taxon>
    </lineage>
</organism>